<dbReference type="KEGG" id="ccot:CCAX7_48950"/>
<evidence type="ECO:0000313" key="1">
    <source>
        <dbReference type="EMBL" id="BDI32844.1"/>
    </source>
</evidence>
<dbReference type="SUPFAM" id="SSF56645">
    <property type="entry name" value="Acyl-CoA dehydrogenase NM domain-like"/>
    <property type="match status" value="1"/>
</dbReference>
<dbReference type="Gene3D" id="2.40.110.10">
    <property type="entry name" value="Butyryl-CoA Dehydrogenase, subunit A, domain 2"/>
    <property type="match status" value="1"/>
</dbReference>
<dbReference type="GO" id="GO:0050660">
    <property type="term" value="F:flavin adenine dinucleotide binding"/>
    <property type="evidence" value="ECO:0007669"/>
    <property type="project" value="InterPro"/>
</dbReference>
<evidence type="ECO:0000313" key="2">
    <source>
        <dbReference type="Proteomes" id="UP000287394"/>
    </source>
</evidence>
<protein>
    <submittedName>
        <fullName evidence="1">Acyl-CoA dehydrogenase</fullName>
    </submittedName>
</protein>
<organism evidence="1 2">
    <name type="scientific">Capsulimonas corticalis</name>
    <dbReference type="NCBI Taxonomy" id="2219043"/>
    <lineage>
        <taxon>Bacteria</taxon>
        <taxon>Bacillati</taxon>
        <taxon>Armatimonadota</taxon>
        <taxon>Armatimonadia</taxon>
        <taxon>Capsulimonadales</taxon>
        <taxon>Capsulimonadaceae</taxon>
        <taxon>Capsulimonas</taxon>
    </lineage>
</organism>
<reference evidence="1 2" key="1">
    <citation type="journal article" date="2019" name="Int. J. Syst. Evol. Microbiol.">
        <title>Capsulimonas corticalis gen. nov., sp. nov., an aerobic capsulated bacterium, of a novel bacterial order, Capsulimonadales ord. nov., of the class Armatimonadia of the phylum Armatimonadetes.</title>
        <authorList>
            <person name="Li J."/>
            <person name="Kudo C."/>
            <person name="Tonouchi A."/>
        </authorList>
    </citation>
    <scope>NUCLEOTIDE SEQUENCE [LARGE SCALE GENOMIC DNA]</scope>
    <source>
        <strain evidence="1 2">AX-7</strain>
    </source>
</reference>
<dbReference type="PANTHER" id="PTHR43884">
    <property type="entry name" value="ACYL-COA DEHYDROGENASE"/>
    <property type="match status" value="1"/>
</dbReference>
<dbReference type="EMBL" id="AP025739">
    <property type="protein sequence ID" value="BDI32844.1"/>
    <property type="molecule type" value="Genomic_DNA"/>
</dbReference>
<dbReference type="PIRSF" id="PIRSF016578">
    <property type="entry name" value="HsaA"/>
    <property type="match status" value="1"/>
</dbReference>
<dbReference type="GO" id="GO:0003995">
    <property type="term" value="F:acyl-CoA dehydrogenase activity"/>
    <property type="evidence" value="ECO:0007669"/>
    <property type="project" value="TreeGrafter"/>
</dbReference>
<gene>
    <name evidence="1" type="ORF">CCAX7_48950</name>
</gene>
<dbReference type="RefSeq" id="WP_165863911.1">
    <property type="nucleotide sequence ID" value="NZ_AP025739.1"/>
</dbReference>
<proteinExistence type="predicted"/>
<dbReference type="InterPro" id="IPR037069">
    <property type="entry name" value="AcylCoA_DH/ox_N_sf"/>
</dbReference>
<accession>A0A402CQ41</accession>
<dbReference type="InterPro" id="IPR009100">
    <property type="entry name" value="AcylCoA_DH/oxidase_NM_dom_sf"/>
</dbReference>
<dbReference type="AlphaFoldDB" id="A0A402CQ41"/>
<dbReference type="Proteomes" id="UP000287394">
    <property type="component" value="Chromosome"/>
</dbReference>
<dbReference type="PANTHER" id="PTHR43884:SF12">
    <property type="entry name" value="ISOVALERYL-COA DEHYDROGENASE, MITOCHONDRIAL-RELATED"/>
    <property type="match status" value="1"/>
</dbReference>
<sequence>MTRARELADGVFRPRAQDADQGDIHGQVGENIRLLAEAGYFGLGISAEHGGLGADEETRREYAELMASACGVTAFVQQQLHAGGFVGGAPDEAFRREMLPQFASGKKFCGVAFAHLRRPGPPTVTAERVSGGFLVNGVAPWVTGWSLLDGFSLGAVMADEHLFVYVPKEGNEKALTPGPRIPLAVMNASDTVQVTMTDLFVPERALLSVRPTDALRQSDHCGITGHVYLPLGCARGSIDYLRALAEKRANARLIEVADAFAEEVDRCRAEALAWTGACANLPEYKERALHARASAIVLAVRAAHAAVTATGGSAHLLTQPPQRLLREAIFYTTTAQTQDVQAETLDLLVSPDCWRA</sequence>
<dbReference type="Gene3D" id="1.10.540.10">
    <property type="entry name" value="Acyl-CoA dehydrogenase/oxidase, N-terminal domain"/>
    <property type="match status" value="1"/>
</dbReference>
<dbReference type="InterPro" id="IPR046373">
    <property type="entry name" value="Acyl-CoA_Oxase/DH_mid-dom_sf"/>
</dbReference>
<dbReference type="InterPro" id="IPR013786">
    <property type="entry name" value="AcylCoA_DH/ox_N"/>
</dbReference>
<name>A0A402CQ41_9BACT</name>
<dbReference type="Pfam" id="PF02771">
    <property type="entry name" value="Acyl-CoA_dh_N"/>
    <property type="match status" value="1"/>
</dbReference>
<keyword evidence="2" id="KW-1185">Reference proteome</keyword>